<dbReference type="AlphaFoldDB" id="A0A0D6N0F4"/>
<reference evidence="2 4" key="1">
    <citation type="submission" date="2012-11" db="EMBL/GenBank/DDBJ databases">
        <title>Whole genome sequence of Acetobacter cibinongensis 4H-1.</title>
        <authorList>
            <person name="Azuma Y."/>
            <person name="Higashiura N."/>
            <person name="Hirakawa H."/>
            <person name="Matsushita K."/>
        </authorList>
    </citation>
    <scope>NUCLEOTIDE SEQUENCE [LARGE SCALE GENOMIC DNA]</scope>
    <source>
        <strain evidence="2 4">4H-1</strain>
    </source>
</reference>
<feature type="transmembrane region" description="Helical" evidence="1">
    <location>
        <begin position="12"/>
        <end position="37"/>
    </location>
</feature>
<name>A0A0D6N0F4_9PROT</name>
<sequence length="486" mass="55041">MTRKTLLRTLYLVHRWLGISLCLLMSSWCASGLVMLWHTWPRPDENGQQRAHSVLVWPDRVPVLPAAFYTTRFQSFRIGMIGQVPVLTLYAQDGAVTAVDLRTGHTGAVNDVESGINAGRYVQALGGQGAPQFDGLTTDDQWVLNTHGRAEGFARFRFQNAAHDVVYVSRFTGDVVQATTEQSRFWAWIGAIPHWLYPAVLRKHPFVWQEVVIVLSGAGVFLTVTGLWVGVLRVRGRWPFSPYRRWHFVHHVSGTVFGSLALVWITTGLLTMNPAGVFQSDPEKIKPVRITGTVLGQDLVPVLRQIIEIAPPEWRSVHSVLVGRKIFLSVMKADGHWVRLDKALQPSSLRLTDMERGLQEFGLMAPTQKLTFLTKADAYYFNKDTRTRHFPVLRGIARDGTYFYLNAETGEVEVLIDSSAQRSRWFVYGLHDMDFWAWLRHPLARWSVVAPLLCGVLAIFLSAVMISVHRLRRHRQSSAVQRVKQG</sequence>
<accession>A0A6N3SND6</accession>
<evidence type="ECO:0000313" key="5">
    <source>
        <dbReference type="Proteomes" id="UP000321891"/>
    </source>
</evidence>
<dbReference type="Proteomes" id="UP000321891">
    <property type="component" value="Unassembled WGS sequence"/>
</dbReference>
<feature type="transmembrane region" description="Helical" evidence="1">
    <location>
        <begin position="211"/>
        <end position="234"/>
    </location>
</feature>
<keyword evidence="5" id="KW-1185">Reference proteome</keyword>
<dbReference type="STRING" id="1231339.Abci_001_012"/>
<feature type="transmembrane region" description="Helical" evidence="1">
    <location>
        <begin position="443"/>
        <end position="468"/>
    </location>
</feature>
<protein>
    <submittedName>
        <fullName evidence="2 3">Peptidase</fullName>
    </submittedName>
</protein>
<dbReference type="InterPro" id="IPR005625">
    <property type="entry name" value="PepSY-ass_TM"/>
</dbReference>
<dbReference type="PANTHER" id="PTHR34219">
    <property type="entry name" value="IRON-REGULATED INNER MEMBRANE PROTEIN-RELATED"/>
    <property type="match status" value="1"/>
</dbReference>
<feature type="transmembrane region" description="Helical" evidence="1">
    <location>
        <begin position="246"/>
        <end position="265"/>
    </location>
</feature>
<proteinExistence type="predicted"/>
<dbReference type="EMBL" id="BAMV01000001">
    <property type="protein sequence ID" value="GAN58996.1"/>
    <property type="molecule type" value="Genomic_DNA"/>
</dbReference>
<dbReference type="Proteomes" id="UP000032671">
    <property type="component" value="Unassembled WGS sequence"/>
</dbReference>
<dbReference type="RefSeq" id="WP_048837107.1">
    <property type="nucleotide sequence ID" value="NZ_BAMV01000001.1"/>
</dbReference>
<evidence type="ECO:0000313" key="2">
    <source>
        <dbReference type="EMBL" id="GAN58996.1"/>
    </source>
</evidence>
<organism evidence="2 4">
    <name type="scientific">Acetobacter cibinongensis</name>
    <dbReference type="NCBI Taxonomy" id="146475"/>
    <lineage>
        <taxon>Bacteria</taxon>
        <taxon>Pseudomonadati</taxon>
        <taxon>Pseudomonadota</taxon>
        <taxon>Alphaproteobacteria</taxon>
        <taxon>Acetobacterales</taxon>
        <taxon>Acetobacteraceae</taxon>
        <taxon>Acetobacter</taxon>
    </lineage>
</organism>
<comment type="caution">
    <text evidence="2">The sequence shown here is derived from an EMBL/GenBank/DDBJ whole genome shotgun (WGS) entry which is preliminary data.</text>
</comment>
<reference evidence="3 5" key="2">
    <citation type="submission" date="2019-07" db="EMBL/GenBank/DDBJ databases">
        <title>Whole genome shotgun sequence of Acetobacter cibinongensis NBRC 16605.</title>
        <authorList>
            <person name="Hosoyama A."/>
            <person name="Uohara A."/>
            <person name="Ohji S."/>
            <person name="Ichikawa N."/>
        </authorList>
    </citation>
    <scope>NUCLEOTIDE SEQUENCE [LARGE SCALE GENOMIC DNA]</scope>
    <source>
        <strain evidence="3 5">NBRC 16605</strain>
    </source>
</reference>
<gene>
    <name evidence="2" type="ORF">Abci_001_012</name>
    <name evidence="3" type="ORF">ACI01nite_14620</name>
</gene>
<dbReference type="EMBL" id="BJVU01000005">
    <property type="protein sequence ID" value="GEL58860.1"/>
    <property type="molecule type" value="Genomic_DNA"/>
</dbReference>
<evidence type="ECO:0000313" key="3">
    <source>
        <dbReference type="EMBL" id="GEL58860.1"/>
    </source>
</evidence>
<accession>A0A0D6N0F4</accession>
<evidence type="ECO:0000313" key="4">
    <source>
        <dbReference type="Proteomes" id="UP000032671"/>
    </source>
</evidence>
<keyword evidence="1" id="KW-0472">Membrane</keyword>
<keyword evidence="1" id="KW-1133">Transmembrane helix</keyword>
<keyword evidence="1" id="KW-0812">Transmembrane</keyword>
<evidence type="ECO:0000256" key="1">
    <source>
        <dbReference type="SAM" id="Phobius"/>
    </source>
</evidence>
<dbReference type="PANTHER" id="PTHR34219:SF6">
    <property type="entry name" value="BLR3280 PROTEIN"/>
    <property type="match status" value="1"/>
</dbReference>